<organism evidence="2 3">
    <name type="scientific">Emydomyces testavorans</name>
    <dbReference type="NCBI Taxonomy" id="2070801"/>
    <lineage>
        <taxon>Eukaryota</taxon>
        <taxon>Fungi</taxon>
        <taxon>Dikarya</taxon>
        <taxon>Ascomycota</taxon>
        <taxon>Pezizomycotina</taxon>
        <taxon>Eurotiomycetes</taxon>
        <taxon>Eurotiomycetidae</taxon>
        <taxon>Onygenales</taxon>
        <taxon>Nannizziopsiaceae</taxon>
        <taxon>Emydomyces</taxon>
    </lineage>
</organism>
<feature type="transmembrane region" description="Helical" evidence="1">
    <location>
        <begin position="51"/>
        <end position="73"/>
    </location>
</feature>
<feature type="transmembrane region" description="Helical" evidence="1">
    <location>
        <begin position="85"/>
        <end position="105"/>
    </location>
</feature>
<dbReference type="Pfam" id="PF06912">
    <property type="entry name" value="DUF1275"/>
    <property type="match status" value="1"/>
</dbReference>
<dbReference type="PANTHER" id="PTHR37488">
    <property type="entry name" value="DUF1275 DOMAIN-CONTAINING PROTEIN"/>
    <property type="match status" value="1"/>
</dbReference>
<sequence>MVFLTLRVSGQPPEPQLQWAKSLIAMAVSTVAVLFFTHLSRLLGPSRRSTLLASFMLQNATILASCILLKTGVIGSNIPKSAHGIHWLQMVPIALLAFQAAGQIVTSRMVHVEEIPTVVLTTVLADLFIDPRLIAKTNTVRNRRVAMILALFGGAMLSGGLTKVAGLSCSLWLAAGIKGAITICWALWRAKVDVKDSENGWR</sequence>
<dbReference type="InterPro" id="IPR010699">
    <property type="entry name" value="DUF1275"/>
</dbReference>
<dbReference type="AlphaFoldDB" id="A0AAF0DEA3"/>
<gene>
    <name evidence="2" type="ORF">PRK78_002475</name>
</gene>
<feature type="transmembrane region" description="Helical" evidence="1">
    <location>
        <begin position="171"/>
        <end position="188"/>
    </location>
</feature>
<dbReference type="EMBL" id="CP120628">
    <property type="protein sequence ID" value="WEW57016.1"/>
    <property type="molecule type" value="Genomic_DNA"/>
</dbReference>
<evidence type="ECO:0000313" key="3">
    <source>
        <dbReference type="Proteomes" id="UP001219355"/>
    </source>
</evidence>
<name>A0AAF0DEA3_9EURO</name>
<accession>A0AAF0DEA3</accession>
<keyword evidence="1" id="KW-0812">Transmembrane</keyword>
<protein>
    <submittedName>
        <fullName evidence="2">Uncharacterized protein</fullName>
    </submittedName>
</protein>
<dbReference type="Proteomes" id="UP001219355">
    <property type="component" value="Chromosome 2"/>
</dbReference>
<keyword evidence="1" id="KW-0472">Membrane</keyword>
<keyword evidence="3" id="KW-1185">Reference proteome</keyword>
<evidence type="ECO:0000313" key="2">
    <source>
        <dbReference type="EMBL" id="WEW57016.1"/>
    </source>
</evidence>
<dbReference type="PANTHER" id="PTHR37488:SF6">
    <property type="entry name" value="DUF1275 DOMAIN PROTEIN (AFU_ORTHOLOGUE AFUA_3G07550)"/>
    <property type="match status" value="1"/>
</dbReference>
<reference evidence="2" key="1">
    <citation type="submission" date="2023-03" db="EMBL/GenBank/DDBJ databases">
        <title>Emydomyces testavorans Genome Sequence.</title>
        <authorList>
            <person name="Hoyer L."/>
        </authorList>
    </citation>
    <scope>NUCLEOTIDE SEQUENCE</scope>
    <source>
        <strain evidence="2">16-2883</strain>
    </source>
</reference>
<feature type="transmembrane region" description="Helical" evidence="1">
    <location>
        <begin position="145"/>
        <end position="165"/>
    </location>
</feature>
<evidence type="ECO:0000256" key="1">
    <source>
        <dbReference type="SAM" id="Phobius"/>
    </source>
</evidence>
<keyword evidence="1" id="KW-1133">Transmembrane helix</keyword>
<proteinExistence type="predicted"/>
<feature type="transmembrane region" description="Helical" evidence="1">
    <location>
        <begin position="20"/>
        <end position="39"/>
    </location>
</feature>